<evidence type="ECO:0000256" key="2">
    <source>
        <dbReference type="ARBA" id="ARBA00023186"/>
    </source>
</evidence>
<dbReference type="SUPFAM" id="SSF50156">
    <property type="entry name" value="PDZ domain-like"/>
    <property type="match status" value="1"/>
</dbReference>
<sequence>MSREIALKLDQERLIIEQEIKAIVDYLTAPGMPGIDGPLVDAEQFPIPGLDHYRIREARQRFNRLNNDYKEIMKRIEQELENYFQSVQSEIHNGNSSSHDQVPIEIGIPSSALPHAFAIISEVTEGSPAMQAGLKKEDKIVKFGDIDYRNHNNLQGLVQYIVSHENQEINVFIIRKNAINRETELSLKITPRRWEGNGILGCRFVPTTN</sequence>
<dbReference type="Gene3D" id="2.30.42.10">
    <property type="match status" value="1"/>
</dbReference>
<dbReference type="Proteomes" id="UP001162131">
    <property type="component" value="Unassembled WGS sequence"/>
</dbReference>
<organism evidence="5 6">
    <name type="scientific">Blepharisma stoltei</name>
    <dbReference type="NCBI Taxonomy" id="1481888"/>
    <lineage>
        <taxon>Eukaryota</taxon>
        <taxon>Sar</taxon>
        <taxon>Alveolata</taxon>
        <taxon>Ciliophora</taxon>
        <taxon>Postciliodesmatophora</taxon>
        <taxon>Heterotrichea</taxon>
        <taxon>Heterotrichida</taxon>
        <taxon>Blepharismidae</taxon>
        <taxon>Blepharisma</taxon>
    </lineage>
</organism>
<feature type="domain" description="PDZ" evidence="4">
    <location>
        <begin position="104"/>
        <end position="177"/>
    </location>
</feature>
<dbReference type="Pfam" id="PF17820">
    <property type="entry name" value="PDZ_6"/>
    <property type="match status" value="1"/>
</dbReference>
<dbReference type="FunFam" id="2.30.42.10:FF:000107">
    <property type="entry name" value="26S proteasome non-ATPase regulatory subunit 9"/>
    <property type="match status" value="1"/>
</dbReference>
<dbReference type="Gene3D" id="6.10.140.1710">
    <property type="match status" value="1"/>
</dbReference>
<name>A0AAU9JGB4_9CILI</name>
<dbReference type="InterPro" id="IPR035269">
    <property type="entry name" value="PSMD9"/>
</dbReference>
<dbReference type="Pfam" id="PF18265">
    <property type="entry name" value="Nas2_N"/>
    <property type="match status" value="1"/>
</dbReference>
<keyword evidence="3" id="KW-0175">Coiled coil</keyword>
<dbReference type="PANTHER" id="PTHR12651:SF1">
    <property type="entry name" value="26S PROTEASOME NON-ATPASE REGULATORY SUBUNIT 9"/>
    <property type="match status" value="1"/>
</dbReference>
<dbReference type="InterPro" id="IPR041489">
    <property type="entry name" value="PDZ_6"/>
</dbReference>
<dbReference type="GO" id="GO:0070682">
    <property type="term" value="P:proteasome regulatory particle assembly"/>
    <property type="evidence" value="ECO:0007669"/>
    <property type="project" value="InterPro"/>
</dbReference>
<dbReference type="EMBL" id="CAJZBQ010000032">
    <property type="protein sequence ID" value="CAG9322594.1"/>
    <property type="molecule type" value="Genomic_DNA"/>
</dbReference>
<evidence type="ECO:0000256" key="3">
    <source>
        <dbReference type="SAM" id="Coils"/>
    </source>
</evidence>
<dbReference type="AlphaFoldDB" id="A0AAU9JGB4"/>
<evidence type="ECO:0000256" key="1">
    <source>
        <dbReference type="ARBA" id="ARBA00005256"/>
    </source>
</evidence>
<keyword evidence="6" id="KW-1185">Reference proteome</keyword>
<evidence type="ECO:0000313" key="5">
    <source>
        <dbReference type="EMBL" id="CAG9322594.1"/>
    </source>
</evidence>
<dbReference type="GO" id="GO:0005634">
    <property type="term" value="C:nucleus"/>
    <property type="evidence" value="ECO:0007669"/>
    <property type="project" value="TreeGrafter"/>
</dbReference>
<dbReference type="InterPro" id="IPR040815">
    <property type="entry name" value="Nas2_N"/>
</dbReference>
<dbReference type="GO" id="GO:0005737">
    <property type="term" value="C:cytoplasm"/>
    <property type="evidence" value="ECO:0007669"/>
    <property type="project" value="TreeGrafter"/>
</dbReference>
<evidence type="ECO:0000313" key="6">
    <source>
        <dbReference type="Proteomes" id="UP001162131"/>
    </source>
</evidence>
<proteinExistence type="inferred from homology"/>
<dbReference type="PANTHER" id="PTHR12651">
    <property type="entry name" value="26S PROTEASOME NON-ATPASE REGULATORY SUBUNIT 9"/>
    <property type="match status" value="1"/>
</dbReference>
<evidence type="ECO:0000259" key="4">
    <source>
        <dbReference type="SMART" id="SM00228"/>
    </source>
</evidence>
<feature type="coiled-coil region" evidence="3">
    <location>
        <begin position="55"/>
        <end position="86"/>
    </location>
</feature>
<dbReference type="SMART" id="SM00228">
    <property type="entry name" value="PDZ"/>
    <property type="match status" value="1"/>
</dbReference>
<comment type="caution">
    <text evidence="5">The sequence shown here is derived from an EMBL/GenBank/DDBJ whole genome shotgun (WGS) entry which is preliminary data.</text>
</comment>
<keyword evidence="2" id="KW-0143">Chaperone</keyword>
<accession>A0AAU9JGB4</accession>
<dbReference type="InterPro" id="IPR036034">
    <property type="entry name" value="PDZ_sf"/>
</dbReference>
<comment type="similarity">
    <text evidence="1">Belongs to the proteasome subunit p27 family.</text>
</comment>
<gene>
    <name evidence="5" type="ORF">BSTOLATCC_MIC31720</name>
</gene>
<protein>
    <recommendedName>
        <fullName evidence="4">PDZ domain-containing protein</fullName>
    </recommendedName>
</protein>
<reference evidence="5" key="1">
    <citation type="submission" date="2021-09" db="EMBL/GenBank/DDBJ databases">
        <authorList>
            <consortium name="AG Swart"/>
            <person name="Singh M."/>
            <person name="Singh A."/>
            <person name="Seah K."/>
            <person name="Emmerich C."/>
        </authorList>
    </citation>
    <scope>NUCLEOTIDE SEQUENCE</scope>
    <source>
        <strain evidence="5">ATCC30299</strain>
    </source>
</reference>
<dbReference type="InterPro" id="IPR001478">
    <property type="entry name" value="PDZ"/>
</dbReference>